<reference evidence="2" key="1">
    <citation type="journal article" date="2023" name="bioRxiv">
        <title>Improved chromosome-level genome assembly for marigold (Tagetes erecta).</title>
        <authorList>
            <person name="Jiang F."/>
            <person name="Yuan L."/>
            <person name="Wang S."/>
            <person name="Wang H."/>
            <person name="Xu D."/>
            <person name="Wang A."/>
            <person name="Fan W."/>
        </authorList>
    </citation>
    <scope>NUCLEOTIDE SEQUENCE</scope>
    <source>
        <strain evidence="2">WSJ</strain>
        <tissue evidence="2">Leaf</tissue>
    </source>
</reference>
<dbReference type="GO" id="GO:0005635">
    <property type="term" value="C:nuclear envelope"/>
    <property type="evidence" value="ECO:0007669"/>
    <property type="project" value="TreeGrafter"/>
</dbReference>
<feature type="region of interest" description="Disordered" evidence="1">
    <location>
        <begin position="236"/>
        <end position="280"/>
    </location>
</feature>
<gene>
    <name evidence="2" type="ORF">QVD17_26926</name>
</gene>
<evidence type="ECO:0000313" key="2">
    <source>
        <dbReference type="EMBL" id="KAK1417792.1"/>
    </source>
</evidence>
<accession>A0AAD8KBW8</accession>
<evidence type="ECO:0000313" key="3">
    <source>
        <dbReference type="Proteomes" id="UP001229421"/>
    </source>
</evidence>
<feature type="compositionally biased region" description="Acidic residues" evidence="1">
    <location>
        <begin position="80"/>
        <end position="103"/>
    </location>
</feature>
<feature type="compositionally biased region" description="Polar residues" evidence="1">
    <location>
        <begin position="236"/>
        <end position="266"/>
    </location>
</feature>
<feature type="region of interest" description="Disordered" evidence="1">
    <location>
        <begin position="72"/>
        <end position="112"/>
    </location>
</feature>
<name>A0AAD8KBW8_TARER</name>
<dbReference type="PANTHER" id="PTHR33416:SF17">
    <property type="entry name" value="PROTEIN KAKU4"/>
    <property type="match status" value="1"/>
</dbReference>
<feature type="region of interest" description="Disordered" evidence="1">
    <location>
        <begin position="296"/>
        <end position="340"/>
    </location>
</feature>
<dbReference type="AlphaFoldDB" id="A0AAD8KBW8"/>
<dbReference type="Proteomes" id="UP001229421">
    <property type="component" value="Unassembled WGS sequence"/>
</dbReference>
<feature type="compositionally biased region" description="Polar residues" evidence="1">
    <location>
        <begin position="298"/>
        <end position="319"/>
    </location>
</feature>
<evidence type="ECO:0000256" key="1">
    <source>
        <dbReference type="SAM" id="MobiDB-lite"/>
    </source>
</evidence>
<dbReference type="PANTHER" id="PTHR33416">
    <property type="entry name" value="NUCLEAR PORE COMPLEX PROTEIN NUP1"/>
    <property type="match status" value="1"/>
</dbReference>
<sequence length="340" mass="37327">MDTGSQATADAGNGRSGGKILKRRTISDRKTPYDRPTPIQNSSNWRNGLLFPAKFVAGGATKLLTSIWNPKSWASRSSDSDSDSEVGVEDEYVRDENLPDGDAELNQNKGSSSGKSEILYLIEQLIMLEHFSREECDRLIEAINSRVITTSEGMDAAPKNPDISHKAITEARKIISENMAGTSSKSDLDNRDYHSGGSWKIQNEMQRLHSKAIELMKPNEPVSLEASKLRNENVNLTSKDMNNTQVDAPTEALSSLPTIKEQNLVSENKDDKTGDDVNLAEGNHDQITEYAEVADVINLSQGSSNTSDPSSTKAGNTPSAKRPVTRTRKYNTRKSAKKLI</sequence>
<dbReference type="GO" id="GO:0071763">
    <property type="term" value="P:nuclear membrane organization"/>
    <property type="evidence" value="ECO:0007669"/>
    <property type="project" value="TreeGrafter"/>
</dbReference>
<comment type="caution">
    <text evidence="2">The sequence shown here is derived from an EMBL/GenBank/DDBJ whole genome shotgun (WGS) entry which is preliminary data.</text>
</comment>
<dbReference type="EMBL" id="JAUHHV010000007">
    <property type="protein sequence ID" value="KAK1417792.1"/>
    <property type="molecule type" value="Genomic_DNA"/>
</dbReference>
<feature type="region of interest" description="Disordered" evidence="1">
    <location>
        <begin position="1"/>
        <end position="42"/>
    </location>
</feature>
<proteinExistence type="predicted"/>
<organism evidence="2 3">
    <name type="scientific">Tagetes erecta</name>
    <name type="common">African marigold</name>
    <dbReference type="NCBI Taxonomy" id="13708"/>
    <lineage>
        <taxon>Eukaryota</taxon>
        <taxon>Viridiplantae</taxon>
        <taxon>Streptophyta</taxon>
        <taxon>Embryophyta</taxon>
        <taxon>Tracheophyta</taxon>
        <taxon>Spermatophyta</taxon>
        <taxon>Magnoliopsida</taxon>
        <taxon>eudicotyledons</taxon>
        <taxon>Gunneridae</taxon>
        <taxon>Pentapetalae</taxon>
        <taxon>asterids</taxon>
        <taxon>campanulids</taxon>
        <taxon>Asterales</taxon>
        <taxon>Asteraceae</taxon>
        <taxon>Asteroideae</taxon>
        <taxon>Heliantheae alliance</taxon>
        <taxon>Tageteae</taxon>
        <taxon>Tagetes</taxon>
    </lineage>
</organism>
<feature type="compositionally biased region" description="Basic residues" evidence="1">
    <location>
        <begin position="323"/>
        <end position="340"/>
    </location>
</feature>
<keyword evidence="3" id="KW-1185">Reference proteome</keyword>
<protein>
    <submittedName>
        <fullName evidence="2">Uncharacterized protein</fullName>
    </submittedName>
</protein>